<gene>
    <name evidence="2" type="ORF">A3A33_02820</name>
</gene>
<accession>A0A1F8GWY0</accession>
<dbReference type="STRING" id="1802701.A3A33_02820"/>
<protein>
    <submittedName>
        <fullName evidence="2">Uncharacterized protein</fullName>
    </submittedName>
</protein>
<proteinExistence type="predicted"/>
<reference evidence="2 3" key="1">
    <citation type="journal article" date="2016" name="Nat. Commun.">
        <title>Thousands of microbial genomes shed light on interconnected biogeochemical processes in an aquifer system.</title>
        <authorList>
            <person name="Anantharaman K."/>
            <person name="Brown C.T."/>
            <person name="Hug L.A."/>
            <person name="Sharon I."/>
            <person name="Castelle C.J."/>
            <person name="Probst A.J."/>
            <person name="Thomas B.C."/>
            <person name="Singh A."/>
            <person name="Wilkins M.J."/>
            <person name="Karaoz U."/>
            <person name="Brodie E.L."/>
            <person name="Williams K.H."/>
            <person name="Hubbard S.S."/>
            <person name="Banfield J.F."/>
        </authorList>
    </citation>
    <scope>NUCLEOTIDE SEQUENCE [LARGE SCALE GENOMIC DNA]</scope>
</reference>
<organism evidence="2 3">
    <name type="scientific">Candidatus Yanofskybacteria bacterium RIFCSPLOWO2_01_FULL_49_25</name>
    <dbReference type="NCBI Taxonomy" id="1802701"/>
    <lineage>
        <taxon>Bacteria</taxon>
        <taxon>Candidatus Yanofskyibacteriota</taxon>
    </lineage>
</organism>
<dbReference type="AlphaFoldDB" id="A0A1F8GWY0"/>
<evidence type="ECO:0000313" key="2">
    <source>
        <dbReference type="EMBL" id="OGN29168.1"/>
    </source>
</evidence>
<feature type="compositionally biased region" description="Pro residues" evidence="1">
    <location>
        <begin position="94"/>
        <end position="103"/>
    </location>
</feature>
<name>A0A1F8GWY0_9BACT</name>
<sequence length="142" mass="15453">MLDNGIIPLVLFQVVCYTKAMAFDLAKLKELATRVGGILVMNGNEPELVILPYEKFASETLPTSVQPSLPVPPTPVTAPIHQSTPIPTISTPVAPTPVMPQPSAPSMDDQILIDALNKEIFALKEEIRQRETNVELGEPREA</sequence>
<evidence type="ECO:0000256" key="1">
    <source>
        <dbReference type="SAM" id="MobiDB-lite"/>
    </source>
</evidence>
<feature type="region of interest" description="Disordered" evidence="1">
    <location>
        <begin position="63"/>
        <end position="106"/>
    </location>
</feature>
<dbReference type="EMBL" id="MGKP01000009">
    <property type="protein sequence ID" value="OGN29168.1"/>
    <property type="molecule type" value="Genomic_DNA"/>
</dbReference>
<evidence type="ECO:0000313" key="3">
    <source>
        <dbReference type="Proteomes" id="UP000179047"/>
    </source>
</evidence>
<feature type="compositionally biased region" description="Polar residues" evidence="1">
    <location>
        <begin position="80"/>
        <end position="93"/>
    </location>
</feature>
<dbReference type="Proteomes" id="UP000179047">
    <property type="component" value="Unassembled WGS sequence"/>
</dbReference>
<comment type="caution">
    <text evidence="2">The sequence shown here is derived from an EMBL/GenBank/DDBJ whole genome shotgun (WGS) entry which is preliminary data.</text>
</comment>